<name>Q2J5U8_FRACC</name>
<accession>Q2J5U8</accession>
<evidence type="ECO:0000259" key="1">
    <source>
        <dbReference type="Pfam" id="PF02441"/>
    </source>
</evidence>
<dbReference type="AlphaFoldDB" id="Q2J5U8"/>
<dbReference type="InterPro" id="IPR036551">
    <property type="entry name" value="Flavin_trans-like"/>
</dbReference>
<reference evidence="2 3" key="1">
    <citation type="journal article" date="2007" name="Genome Res.">
        <title>Genome characteristics of facultatively symbiotic Frankia sp. strains reflect host range and host plant biogeography.</title>
        <authorList>
            <person name="Normand P."/>
            <person name="Lapierre P."/>
            <person name="Tisa L.S."/>
            <person name="Gogarten J.P."/>
            <person name="Alloisio N."/>
            <person name="Bagnarol E."/>
            <person name="Bassi C.A."/>
            <person name="Berry A.M."/>
            <person name="Bickhart D.M."/>
            <person name="Choisne N."/>
            <person name="Couloux A."/>
            <person name="Cournoyer B."/>
            <person name="Cruveiller S."/>
            <person name="Daubin V."/>
            <person name="Demange N."/>
            <person name="Francino M.P."/>
            <person name="Goltsman E."/>
            <person name="Huang Y."/>
            <person name="Kopp O.R."/>
            <person name="Labarre L."/>
            <person name="Lapidus A."/>
            <person name="Lavire C."/>
            <person name="Marechal J."/>
            <person name="Martinez M."/>
            <person name="Mastronunzio J.E."/>
            <person name="Mullin B.C."/>
            <person name="Niemann J."/>
            <person name="Pujic P."/>
            <person name="Rawnsley T."/>
            <person name="Rouy Z."/>
            <person name="Schenowitz C."/>
            <person name="Sellstedt A."/>
            <person name="Tavares F."/>
            <person name="Tomkins J.P."/>
            <person name="Vallenet D."/>
            <person name="Valverde C."/>
            <person name="Wall L.G."/>
            <person name="Wang Y."/>
            <person name="Medigue C."/>
            <person name="Benson D.R."/>
        </authorList>
    </citation>
    <scope>NUCLEOTIDE SEQUENCE [LARGE SCALE GENOMIC DNA]</scope>
    <source>
        <strain evidence="3">DSM 45818 / CECT 9043 / CcI3</strain>
    </source>
</reference>
<sequence length="184" mass="19502">MISGRPMLHLVVCAAPPAAQVDELIRHVHTDGWAVCLVPTPVATTWLDVHALEELTGHPVRSRPRRPDEPRLPPADAVVVVPATFNTINKCAAGINDNAALGVMNETIGLGLPVVIAPYVKPTLAAHPAFARALRDLTTYGFTVLPTNAIGPPDGTTSFAWRPVLNSLPARRPAGEISAPEDPS</sequence>
<dbReference type="Proteomes" id="UP000001937">
    <property type="component" value="Chromosome"/>
</dbReference>
<dbReference type="PhylomeDB" id="Q2J5U8"/>
<dbReference type="SUPFAM" id="SSF52507">
    <property type="entry name" value="Homo-oligomeric flavin-containing Cys decarboxylases, HFCD"/>
    <property type="match status" value="1"/>
</dbReference>
<evidence type="ECO:0000313" key="2">
    <source>
        <dbReference type="EMBL" id="ABD13344.1"/>
    </source>
</evidence>
<dbReference type="Pfam" id="PF02441">
    <property type="entry name" value="Flavoprotein"/>
    <property type="match status" value="1"/>
</dbReference>
<proteinExistence type="predicted"/>
<dbReference type="HOGENOM" id="CLU_118224_0_0_11"/>
<gene>
    <name evidence="2" type="ordered locus">Francci3_3994</name>
</gene>
<dbReference type="EMBL" id="CP000249">
    <property type="protein sequence ID" value="ABD13344.1"/>
    <property type="molecule type" value="Genomic_DNA"/>
</dbReference>
<dbReference type="KEGG" id="fra:Francci3_3994"/>
<evidence type="ECO:0000313" key="3">
    <source>
        <dbReference type="Proteomes" id="UP000001937"/>
    </source>
</evidence>
<keyword evidence="3" id="KW-1185">Reference proteome</keyword>
<dbReference type="Gene3D" id="3.40.50.1950">
    <property type="entry name" value="Flavin prenyltransferase-like"/>
    <property type="match status" value="1"/>
</dbReference>
<protein>
    <recommendedName>
        <fullName evidence="1">Flavoprotein domain-containing protein</fullName>
    </recommendedName>
</protein>
<dbReference type="STRING" id="106370.Francci3_3994"/>
<organism evidence="2 3">
    <name type="scientific">Frankia casuarinae (strain DSM 45818 / CECT 9043 / HFP020203 / CcI3)</name>
    <dbReference type="NCBI Taxonomy" id="106370"/>
    <lineage>
        <taxon>Bacteria</taxon>
        <taxon>Bacillati</taxon>
        <taxon>Actinomycetota</taxon>
        <taxon>Actinomycetes</taxon>
        <taxon>Frankiales</taxon>
        <taxon>Frankiaceae</taxon>
        <taxon>Frankia</taxon>
    </lineage>
</organism>
<feature type="domain" description="Flavoprotein" evidence="1">
    <location>
        <begin position="10"/>
        <end position="146"/>
    </location>
</feature>
<dbReference type="eggNOG" id="COG0452">
    <property type="taxonomic scope" value="Bacteria"/>
</dbReference>
<dbReference type="GO" id="GO:0003824">
    <property type="term" value="F:catalytic activity"/>
    <property type="evidence" value="ECO:0007669"/>
    <property type="project" value="InterPro"/>
</dbReference>
<dbReference type="InterPro" id="IPR003382">
    <property type="entry name" value="Flavoprotein"/>
</dbReference>